<evidence type="ECO:0000313" key="1">
    <source>
        <dbReference type="EMBL" id="KAK9214215.1"/>
    </source>
</evidence>
<name>A0AAP0QTA8_9ROSI</name>
<dbReference type="GO" id="GO:0006952">
    <property type="term" value="P:defense response"/>
    <property type="evidence" value="ECO:0007669"/>
    <property type="project" value="InterPro"/>
</dbReference>
<reference evidence="1 2" key="1">
    <citation type="submission" date="2024-05" db="EMBL/GenBank/DDBJ databases">
        <title>Haplotype-resolved chromosome-level genome assembly of Huyou (Citrus changshanensis).</title>
        <authorList>
            <person name="Miao C."/>
            <person name="Chen W."/>
            <person name="Wu Y."/>
            <person name="Wang L."/>
            <person name="Zhao S."/>
            <person name="Grierson D."/>
            <person name="Xu C."/>
            <person name="Chen K."/>
        </authorList>
    </citation>
    <scope>NUCLEOTIDE SEQUENCE [LARGE SCALE GENOMIC DNA]</scope>
    <source>
        <strain evidence="1">01-14</strain>
        <tissue evidence="1">Leaf</tissue>
    </source>
</reference>
<evidence type="ECO:0000313" key="2">
    <source>
        <dbReference type="Proteomes" id="UP001428341"/>
    </source>
</evidence>
<dbReference type="InterPro" id="IPR044974">
    <property type="entry name" value="Disease_R_plants"/>
</dbReference>
<dbReference type="PANTHER" id="PTHR11017">
    <property type="entry name" value="LEUCINE-RICH REPEAT-CONTAINING PROTEIN"/>
    <property type="match status" value="1"/>
</dbReference>
<proteinExistence type="predicted"/>
<dbReference type="EMBL" id="JBCGBO010000003">
    <property type="protein sequence ID" value="KAK9214215.1"/>
    <property type="molecule type" value="Genomic_DNA"/>
</dbReference>
<dbReference type="InterPro" id="IPR032675">
    <property type="entry name" value="LRR_dom_sf"/>
</dbReference>
<organism evidence="1 2">
    <name type="scientific">Citrus x changshan-huyou</name>
    <dbReference type="NCBI Taxonomy" id="2935761"/>
    <lineage>
        <taxon>Eukaryota</taxon>
        <taxon>Viridiplantae</taxon>
        <taxon>Streptophyta</taxon>
        <taxon>Embryophyta</taxon>
        <taxon>Tracheophyta</taxon>
        <taxon>Spermatophyta</taxon>
        <taxon>Magnoliopsida</taxon>
        <taxon>eudicotyledons</taxon>
        <taxon>Gunneridae</taxon>
        <taxon>Pentapetalae</taxon>
        <taxon>rosids</taxon>
        <taxon>malvids</taxon>
        <taxon>Sapindales</taxon>
        <taxon>Rutaceae</taxon>
        <taxon>Aurantioideae</taxon>
        <taxon>Citrus</taxon>
    </lineage>
</organism>
<dbReference type="Proteomes" id="UP001428341">
    <property type="component" value="Unassembled WGS sequence"/>
</dbReference>
<dbReference type="PANTHER" id="PTHR11017:SF510">
    <property type="entry name" value="ADP-RIBOSYL CYCLASE_CYCLIC ADP-RIBOSE HYDROLASE"/>
    <property type="match status" value="1"/>
</dbReference>
<dbReference type="AlphaFoldDB" id="A0AAP0QTA8"/>
<protein>
    <submittedName>
        <fullName evidence="1">Uncharacterized protein</fullName>
    </submittedName>
</protein>
<accession>A0AAP0QTA8</accession>
<comment type="caution">
    <text evidence="1">The sequence shown here is derived from an EMBL/GenBank/DDBJ whole genome shotgun (WGS) entry which is preliminary data.</text>
</comment>
<keyword evidence="2" id="KW-1185">Reference proteome</keyword>
<gene>
    <name evidence="1" type="ORF">WN944_006203</name>
</gene>
<dbReference type="Gene3D" id="3.80.10.10">
    <property type="entry name" value="Ribonuclease Inhibitor"/>
    <property type="match status" value="1"/>
</dbReference>
<sequence length="136" mass="15480">MLDFSNEEVHLTASAKAFLKMTNLRLLKILNFQLPAGLESLSDELRLLQWHGYPLKSLPKWKKLWNVTCAIGALNNFGRESKTPDFTGAPNLEELILDGCKRLREIHSSLLVNGKLILLKSRKLYKSYNSSKGDCY</sequence>
<dbReference type="SUPFAM" id="SSF52058">
    <property type="entry name" value="L domain-like"/>
    <property type="match status" value="1"/>
</dbReference>